<evidence type="ECO:0000259" key="1">
    <source>
        <dbReference type="Pfam" id="PF00696"/>
    </source>
</evidence>
<organism evidence="2 3">
    <name type="scientific">Candidatus Desulfobacillus denitrificans</name>
    <dbReference type="NCBI Taxonomy" id="2608985"/>
    <lineage>
        <taxon>Bacteria</taxon>
        <taxon>Pseudomonadati</taxon>
        <taxon>Pseudomonadota</taxon>
        <taxon>Betaproteobacteria</taxon>
        <taxon>Candidatus Desulfobacillus</taxon>
    </lineage>
</organism>
<evidence type="ECO:0000313" key="2">
    <source>
        <dbReference type="EMBL" id="BBO21877.1"/>
    </source>
</evidence>
<gene>
    <name evidence="2" type="ORF">DSYM_25760</name>
</gene>
<reference evidence="2" key="1">
    <citation type="journal article" name="DNA Res.">
        <title>The physiological potential of anammox bacteria as revealed by their core genome structure.</title>
        <authorList>
            <person name="Okubo T."/>
            <person name="Toyoda A."/>
            <person name="Fukuhara K."/>
            <person name="Uchiyama I."/>
            <person name="Harigaya Y."/>
            <person name="Kuroiwa M."/>
            <person name="Suzuki T."/>
            <person name="Murakami Y."/>
            <person name="Suwa Y."/>
            <person name="Takami H."/>
        </authorList>
    </citation>
    <scope>NUCLEOTIDE SEQUENCE</scope>
    <source>
        <strain evidence="2">317325-3</strain>
    </source>
</reference>
<accession>A0A809S007</accession>
<name>A0A809S007_9PROT</name>
<dbReference type="Proteomes" id="UP000662914">
    <property type="component" value="Chromosome"/>
</dbReference>
<dbReference type="KEGG" id="ddz:DSYM_25760"/>
<sequence length="213" mass="22452">MTPPTVVKLGGSLAAAAQLPRLLDELADQSSLVIAPGGGPFADAVRRAQKERGFDDAAAHDMALLAMAQFGRMLAAQAGFRTARGAGRIAAALARDPSHPPLVWLPDPAVDAPGVERSWRITGDSLALWLAHRLGARRLVLLKSCPIPTADLQTLAAAGIVDEVFPEMARGYANVRVSLIDATRTTDLLDELNGCDGPMSTTQEHMRSLSVAS</sequence>
<feature type="domain" description="Aspartate/glutamate/uridylate kinase" evidence="1">
    <location>
        <begin position="5"/>
        <end position="144"/>
    </location>
</feature>
<protein>
    <recommendedName>
        <fullName evidence="1">Aspartate/glutamate/uridylate kinase domain-containing protein</fullName>
    </recommendedName>
</protein>
<dbReference type="AlphaFoldDB" id="A0A809S007"/>
<dbReference type="InterPro" id="IPR036393">
    <property type="entry name" value="AceGlu_kinase-like_sf"/>
</dbReference>
<dbReference type="InterPro" id="IPR001048">
    <property type="entry name" value="Asp/Glu/Uridylate_kinase"/>
</dbReference>
<proteinExistence type="predicted"/>
<dbReference type="EMBL" id="AP021857">
    <property type="protein sequence ID" value="BBO21877.1"/>
    <property type="molecule type" value="Genomic_DNA"/>
</dbReference>
<dbReference type="SUPFAM" id="SSF53633">
    <property type="entry name" value="Carbamate kinase-like"/>
    <property type="match status" value="1"/>
</dbReference>
<evidence type="ECO:0000313" key="3">
    <source>
        <dbReference type="Proteomes" id="UP000662914"/>
    </source>
</evidence>
<dbReference type="Gene3D" id="3.40.1160.10">
    <property type="entry name" value="Acetylglutamate kinase-like"/>
    <property type="match status" value="1"/>
</dbReference>
<dbReference type="Pfam" id="PF00696">
    <property type="entry name" value="AA_kinase"/>
    <property type="match status" value="1"/>
</dbReference>